<evidence type="ECO:0000259" key="1">
    <source>
        <dbReference type="Pfam" id="PF18813"/>
    </source>
</evidence>
<dbReference type="RefSeq" id="WP_191738785.1">
    <property type="nucleotide sequence ID" value="NZ_JACSQB010000018.1"/>
</dbReference>
<keyword evidence="3" id="KW-1185">Reference proteome</keyword>
<reference evidence="2 3" key="1">
    <citation type="submission" date="2020-08" db="EMBL/GenBank/DDBJ databases">
        <title>A Genomic Blueprint of the Chicken Gut Microbiome.</title>
        <authorList>
            <person name="Gilroy R."/>
            <person name="Ravi A."/>
            <person name="Getino M."/>
            <person name="Pursley I."/>
            <person name="Horton D.L."/>
            <person name="Alikhan N.-F."/>
            <person name="Baker D."/>
            <person name="Gharbi K."/>
            <person name="Hall N."/>
            <person name="Watson M."/>
            <person name="Adriaenssens E.M."/>
            <person name="Foster-Nyarko E."/>
            <person name="Jarju S."/>
            <person name="Secka A."/>
            <person name="Antonio M."/>
            <person name="Oren A."/>
            <person name="Chaudhuri R."/>
            <person name="La Ragione R.M."/>
            <person name="Hildebrand F."/>
            <person name="Pallen M.J."/>
        </authorList>
    </citation>
    <scope>NUCLEOTIDE SEQUENCE [LARGE SCALE GENOMIC DNA]</scope>
    <source>
        <strain evidence="2 3">N37</strain>
    </source>
</reference>
<sequence length="346" mass="40281">MIDKENFFNKNNILNLEDVSLKLYKDFFEEVLCQRIFIYTTSNTEKINLYFAPNNFMHILGCQHILGNNYKASNFNKNIDNGTMSFEVLKSIDNNKFNDFTNRFINFSNVYHVLTNCDVIYFDKKIYNPKSKVDYKYMLFKDVYSKKIHLGLDTYNKGRSFFCKSLLTTSLGNDKLIKNQLPVPIEKIEVFDKESKTIIEQKVLKDGQYIFIYKDGLYNIGKKELNNMISQHEVWINTNGSHGTQLNLNNTNLQGEKLLNLDLRNSNFTNSDLRKCIIYADLRGANLTGAKIDNTIWLGSNLINIKIEDSKLKIIENQINNNLEKHKYGLKFLKSAQKEIAANKED</sequence>
<dbReference type="Gene3D" id="2.160.20.80">
    <property type="entry name" value="E3 ubiquitin-protein ligase SopA"/>
    <property type="match status" value="1"/>
</dbReference>
<dbReference type="Pfam" id="PF18813">
    <property type="entry name" value="PBECR4"/>
    <property type="match status" value="1"/>
</dbReference>
<dbReference type="SUPFAM" id="SSF141571">
    <property type="entry name" value="Pentapeptide repeat-like"/>
    <property type="match status" value="1"/>
</dbReference>
<protein>
    <submittedName>
        <fullName evidence="2">Pentapeptide repeat-containing protein</fullName>
    </submittedName>
</protein>
<evidence type="ECO:0000313" key="3">
    <source>
        <dbReference type="Proteomes" id="UP000627166"/>
    </source>
</evidence>
<dbReference type="InterPro" id="IPR001646">
    <property type="entry name" value="5peptide_repeat"/>
</dbReference>
<organism evidence="2 3">
    <name type="scientific">Clostridium faecium</name>
    <dbReference type="NCBI Taxonomy" id="2762223"/>
    <lineage>
        <taxon>Bacteria</taxon>
        <taxon>Bacillati</taxon>
        <taxon>Bacillota</taxon>
        <taxon>Clostridia</taxon>
        <taxon>Eubacteriales</taxon>
        <taxon>Clostridiaceae</taxon>
        <taxon>Clostridium</taxon>
    </lineage>
</organism>
<feature type="domain" description="Phage-Barnase-EndoU-ColicinE5/D-RelE like nuclease 4" evidence="1">
    <location>
        <begin position="26"/>
        <end position="171"/>
    </location>
</feature>
<dbReference type="EMBL" id="JACSQB010000018">
    <property type="protein sequence ID" value="MBD8045811.1"/>
    <property type="molecule type" value="Genomic_DNA"/>
</dbReference>
<accession>A0ABR8YNI0</accession>
<dbReference type="Pfam" id="PF00805">
    <property type="entry name" value="Pentapeptide"/>
    <property type="match status" value="2"/>
</dbReference>
<name>A0ABR8YNI0_9CLOT</name>
<comment type="caution">
    <text evidence="2">The sequence shown here is derived from an EMBL/GenBank/DDBJ whole genome shotgun (WGS) entry which is preliminary data.</text>
</comment>
<gene>
    <name evidence="2" type="ORF">H9637_01940</name>
</gene>
<dbReference type="InterPro" id="IPR041420">
    <property type="entry name" value="PBECR4"/>
</dbReference>
<evidence type="ECO:0000313" key="2">
    <source>
        <dbReference type="EMBL" id="MBD8045811.1"/>
    </source>
</evidence>
<dbReference type="Proteomes" id="UP000627166">
    <property type="component" value="Unassembled WGS sequence"/>
</dbReference>
<proteinExistence type="predicted"/>